<evidence type="ECO:0000256" key="3">
    <source>
        <dbReference type="ARBA" id="ARBA00023157"/>
    </source>
</evidence>
<dbReference type="GO" id="GO:0050839">
    <property type="term" value="F:cell adhesion molecule binding"/>
    <property type="evidence" value="ECO:0007669"/>
    <property type="project" value="TreeGrafter"/>
</dbReference>
<dbReference type="EMBL" id="CACVKT020008364">
    <property type="protein sequence ID" value="CAC5414994.1"/>
    <property type="molecule type" value="Genomic_DNA"/>
</dbReference>
<dbReference type="AlphaFoldDB" id="A0A6J8E2D9"/>
<dbReference type="GO" id="GO:0098609">
    <property type="term" value="P:cell-cell adhesion"/>
    <property type="evidence" value="ECO:0007669"/>
    <property type="project" value="TreeGrafter"/>
</dbReference>
<feature type="domain" description="Ig-like" evidence="6">
    <location>
        <begin position="127"/>
        <end position="205"/>
    </location>
</feature>
<dbReference type="Proteomes" id="UP000507470">
    <property type="component" value="Unassembled WGS sequence"/>
</dbReference>
<dbReference type="SUPFAM" id="SSF48726">
    <property type="entry name" value="Immunoglobulin"/>
    <property type="match status" value="3"/>
</dbReference>
<gene>
    <name evidence="7" type="ORF">MCOR_47721</name>
</gene>
<feature type="domain" description="Ig-like" evidence="6">
    <location>
        <begin position="219"/>
        <end position="297"/>
    </location>
</feature>
<dbReference type="Gene3D" id="2.60.40.10">
    <property type="entry name" value="Immunoglobulins"/>
    <property type="match status" value="3"/>
</dbReference>
<evidence type="ECO:0000256" key="1">
    <source>
        <dbReference type="ARBA" id="ARBA00004479"/>
    </source>
</evidence>
<dbReference type="GO" id="GO:0005886">
    <property type="term" value="C:plasma membrane"/>
    <property type="evidence" value="ECO:0007669"/>
    <property type="project" value="TreeGrafter"/>
</dbReference>
<keyword evidence="3" id="KW-1015">Disulfide bond</keyword>
<dbReference type="SMART" id="SM00409">
    <property type="entry name" value="IG"/>
    <property type="match status" value="3"/>
</dbReference>
<dbReference type="InterPro" id="IPR007110">
    <property type="entry name" value="Ig-like_dom"/>
</dbReference>
<dbReference type="PANTHER" id="PTHR11640:SF31">
    <property type="entry name" value="IRREGULAR CHIASM C-ROUGHEST PROTEIN-RELATED"/>
    <property type="match status" value="1"/>
</dbReference>
<feature type="domain" description="Ig-like" evidence="6">
    <location>
        <begin position="9"/>
        <end position="115"/>
    </location>
</feature>
<keyword evidence="2" id="KW-0472">Membrane</keyword>
<evidence type="ECO:0000313" key="7">
    <source>
        <dbReference type="EMBL" id="CAC5414994.1"/>
    </source>
</evidence>
<dbReference type="InterPro" id="IPR036179">
    <property type="entry name" value="Ig-like_dom_sf"/>
</dbReference>
<reference evidence="7 8" key="1">
    <citation type="submission" date="2020-06" db="EMBL/GenBank/DDBJ databases">
        <authorList>
            <person name="Li R."/>
            <person name="Bekaert M."/>
        </authorList>
    </citation>
    <scope>NUCLEOTIDE SEQUENCE [LARGE SCALE GENOMIC DNA]</scope>
    <source>
        <strain evidence="8">wild</strain>
    </source>
</reference>
<name>A0A6J8E2D9_MYTCO</name>
<accession>A0A6J8E2D9</accession>
<dbReference type="PANTHER" id="PTHR11640">
    <property type="entry name" value="NEPHRIN"/>
    <property type="match status" value="1"/>
</dbReference>
<evidence type="ECO:0000256" key="2">
    <source>
        <dbReference type="ARBA" id="ARBA00023136"/>
    </source>
</evidence>
<sequence>MFEYFVSVPITQVNIATKPMDDNPPGIVVNRSKTFTCTTNAGRPSSRIQWYKSIDNITSLAPPQPDVCNTNCNGKVISSSELLYTGIKSDDGKVIYCSAVNVKGQTVRSENKSIVIWYGPSNVTISPQTQIYTVNESSGSVGPVTCQADDCKPECEVRWIGPTFTSDTSMISSVLNLRNIFRNQTGNYFCSASNEAWNKTSVFISVIVNYGPSNVTISPQTQIYTVNESTGSVGPVTCQADDCNPECEVRWIGPTFTSDTSMISSVLNLRNIFRNQTGNYFCSASNEAWNKTSVFISVIVNCKHFAQVLLYISLKVTEEIK</sequence>
<dbReference type="Pfam" id="PF08205">
    <property type="entry name" value="C2-set_2"/>
    <property type="match status" value="1"/>
</dbReference>
<dbReference type="InterPro" id="IPR051275">
    <property type="entry name" value="Cell_adhesion_signaling"/>
</dbReference>
<keyword evidence="8" id="KW-1185">Reference proteome</keyword>
<evidence type="ECO:0000256" key="4">
    <source>
        <dbReference type="ARBA" id="ARBA00023180"/>
    </source>
</evidence>
<dbReference type="InterPro" id="IPR003599">
    <property type="entry name" value="Ig_sub"/>
</dbReference>
<proteinExistence type="predicted"/>
<dbReference type="GO" id="GO:0005911">
    <property type="term" value="C:cell-cell junction"/>
    <property type="evidence" value="ECO:0007669"/>
    <property type="project" value="TreeGrafter"/>
</dbReference>
<evidence type="ECO:0000313" key="8">
    <source>
        <dbReference type="Proteomes" id="UP000507470"/>
    </source>
</evidence>
<dbReference type="InterPro" id="IPR013783">
    <property type="entry name" value="Ig-like_fold"/>
</dbReference>
<evidence type="ECO:0000256" key="5">
    <source>
        <dbReference type="ARBA" id="ARBA00023319"/>
    </source>
</evidence>
<dbReference type="OrthoDB" id="6158319at2759"/>
<keyword evidence="5" id="KW-0393">Immunoglobulin domain</keyword>
<dbReference type="PROSITE" id="PS50835">
    <property type="entry name" value="IG_LIKE"/>
    <property type="match status" value="3"/>
</dbReference>
<dbReference type="InterPro" id="IPR013162">
    <property type="entry name" value="CD80_C2-set"/>
</dbReference>
<protein>
    <recommendedName>
        <fullName evidence="6">Ig-like domain-containing protein</fullName>
    </recommendedName>
</protein>
<evidence type="ECO:0000259" key="6">
    <source>
        <dbReference type="PROSITE" id="PS50835"/>
    </source>
</evidence>
<comment type="subcellular location">
    <subcellularLocation>
        <location evidence="1">Membrane</location>
        <topology evidence="1">Single-pass type I membrane protein</topology>
    </subcellularLocation>
</comment>
<keyword evidence="4" id="KW-0325">Glycoprotein</keyword>
<organism evidence="7 8">
    <name type="scientific">Mytilus coruscus</name>
    <name type="common">Sea mussel</name>
    <dbReference type="NCBI Taxonomy" id="42192"/>
    <lineage>
        <taxon>Eukaryota</taxon>
        <taxon>Metazoa</taxon>
        <taxon>Spiralia</taxon>
        <taxon>Lophotrochozoa</taxon>
        <taxon>Mollusca</taxon>
        <taxon>Bivalvia</taxon>
        <taxon>Autobranchia</taxon>
        <taxon>Pteriomorphia</taxon>
        <taxon>Mytilida</taxon>
        <taxon>Mytiloidea</taxon>
        <taxon>Mytilidae</taxon>
        <taxon>Mytilinae</taxon>
        <taxon>Mytilus</taxon>
    </lineage>
</organism>